<sequence length="77" mass="8486">MWASTTSASTRCSDSPPPVYAVRSYMIYKSFKKFIRKAFDTMGVEDLHPVADVSAFIQKAAKDAGINEFSGEEMQAA</sequence>
<name>A0A2A6C8L3_PRIPA</name>
<gene>
    <name evidence="1" type="primary">WBGene00282045</name>
</gene>
<accession>A0A8R1UYW7</accession>
<reference evidence="1" key="2">
    <citation type="submission" date="2022-06" db="UniProtKB">
        <authorList>
            <consortium name="EnsemblMetazoa"/>
        </authorList>
    </citation>
    <scope>IDENTIFICATION</scope>
    <source>
        <strain evidence="1">PS312</strain>
    </source>
</reference>
<reference evidence="2" key="1">
    <citation type="journal article" date="2008" name="Nat. Genet.">
        <title>The Pristionchus pacificus genome provides a unique perspective on nematode lifestyle and parasitism.</title>
        <authorList>
            <person name="Dieterich C."/>
            <person name="Clifton S.W."/>
            <person name="Schuster L.N."/>
            <person name="Chinwalla A."/>
            <person name="Delehaunty K."/>
            <person name="Dinkelacker I."/>
            <person name="Fulton L."/>
            <person name="Fulton R."/>
            <person name="Godfrey J."/>
            <person name="Minx P."/>
            <person name="Mitreva M."/>
            <person name="Roeseler W."/>
            <person name="Tian H."/>
            <person name="Witte H."/>
            <person name="Yang S.P."/>
            <person name="Wilson R.K."/>
            <person name="Sommer R.J."/>
        </authorList>
    </citation>
    <scope>NUCLEOTIDE SEQUENCE [LARGE SCALE GENOMIC DNA]</scope>
    <source>
        <strain evidence="2">PS312</strain>
    </source>
</reference>
<proteinExistence type="predicted"/>
<dbReference type="AlphaFoldDB" id="A0A2A6C8L3"/>
<protein>
    <submittedName>
        <fullName evidence="1">Uncharacterized protein</fullName>
    </submittedName>
</protein>
<evidence type="ECO:0000313" key="1">
    <source>
        <dbReference type="EnsemblMetazoa" id="PPA43676.1"/>
    </source>
</evidence>
<keyword evidence="2" id="KW-1185">Reference proteome</keyword>
<dbReference type="EnsemblMetazoa" id="PPA43676.1">
    <property type="protein sequence ID" value="PPA43676.1"/>
    <property type="gene ID" value="WBGene00282045"/>
</dbReference>
<evidence type="ECO:0000313" key="2">
    <source>
        <dbReference type="Proteomes" id="UP000005239"/>
    </source>
</evidence>
<accession>A0A2A6C8L3</accession>
<dbReference type="Proteomes" id="UP000005239">
    <property type="component" value="Unassembled WGS sequence"/>
</dbReference>
<organism evidence="1 2">
    <name type="scientific">Pristionchus pacificus</name>
    <name type="common">Parasitic nematode worm</name>
    <dbReference type="NCBI Taxonomy" id="54126"/>
    <lineage>
        <taxon>Eukaryota</taxon>
        <taxon>Metazoa</taxon>
        <taxon>Ecdysozoa</taxon>
        <taxon>Nematoda</taxon>
        <taxon>Chromadorea</taxon>
        <taxon>Rhabditida</taxon>
        <taxon>Rhabditina</taxon>
        <taxon>Diplogasteromorpha</taxon>
        <taxon>Diplogasteroidea</taxon>
        <taxon>Neodiplogasteridae</taxon>
        <taxon>Pristionchus</taxon>
    </lineage>
</organism>